<dbReference type="GeneID" id="114241451"/>
<evidence type="ECO:0000313" key="2">
    <source>
        <dbReference type="RefSeq" id="XP_028028074.1"/>
    </source>
</evidence>
<dbReference type="PANTHER" id="PTHR21694:SF18">
    <property type="entry name" value="COILED-COIL DOMAIN-CONTAINING PROTEIN 63"/>
    <property type="match status" value="1"/>
</dbReference>
<dbReference type="InterPro" id="IPR051876">
    <property type="entry name" value="ODA-DC/CCD"/>
</dbReference>
<dbReference type="KEGG" id="bman:114241451"/>
<dbReference type="AlphaFoldDB" id="A0A6J2JHZ2"/>
<proteinExistence type="predicted"/>
<gene>
    <name evidence="2" type="primary">LOC114241451</name>
</gene>
<keyword evidence="1" id="KW-1185">Reference proteome</keyword>
<organism evidence="1 2">
    <name type="scientific">Bombyx mandarina</name>
    <name type="common">Wild silk moth</name>
    <name type="synonym">Wild silkworm</name>
    <dbReference type="NCBI Taxonomy" id="7092"/>
    <lineage>
        <taxon>Eukaryota</taxon>
        <taxon>Metazoa</taxon>
        <taxon>Ecdysozoa</taxon>
        <taxon>Arthropoda</taxon>
        <taxon>Hexapoda</taxon>
        <taxon>Insecta</taxon>
        <taxon>Pterygota</taxon>
        <taxon>Neoptera</taxon>
        <taxon>Endopterygota</taxon>
        <taxon>Lepidoptera</taxon>
        <taxon>Glossata</taxon>
        <taxon>Ditrysia</taxon>
        <taxon>Bombycoidea</taxon>
        <taxon>Bombycidae</taxon>
        <taxon>Bombycinae</taxon>
        <taxon>Bombyx</taxon>
    </lineage>
</organism>
<evidence type="ECO:0000313" key="1">
    <source>
        <dbReference type="Proteomes" id="UP000504629"/>
    </source>
</evidence>
<sequence length="191" mass="22614">MESGGQDEKNDTEILNKLEDERFRLQRQVRVIEADRLHRTTGVHPQLRRQDMLLGTLKREYINLLKDLKIARSGAHKKKDKKMKGTLKRALLQRIKSEIDSEEGTTEMHQLEELFQKNLREMLQLKKITNATTGQLDERRTQSESRLMATENKLEAAMLRFNLVQTENKKIRDEISHMLKDRYNFNTFFSD</sequence>
<dbReference type="RefSeq" id="XP_028028074.1">
    <property type="nucleotide sequence ID" value="XM_028172273.1"/>
</dbReference>
<name>A0A6J2JHZ2_BOMMA</name>
<dbReference type="OrthoDB" id="6766775at2759"/>
<accession>A0A6J2JHZ2</accession>
<reference evidence="2" key="1">
    <citation type="submission" date="2025-08" db="UniProtKB">
        <authorList>
            <consortium name="RefSeq"/>
        </authorList>
    </citation>
    <scope>IDENTIFICATION</scope>
    <source>
        <tissue evidence="2">Silk gland</tissue>
    </source>
</reference>
<protein>
    <submittedName>
        <fullName evidence="2">Uncharacterized protein LOC114241451</fullName>
    </submittedName>
</protein>
<dbReference type="PANTHER" id="PTHR21694">
    <property type="entry name" value="COILED-COIL DOMAIN-CONTAINING PROTEIN 63"/>
    <property type="match status" value="1"/>
</dbReference>
<dbReference type="Proteomes" id="UP000504629">
    <property type="component" value="Unplaced"/>
</dbReference>